<keyword evidence="1" id="KW-0004">4Fe-4S</keyword>
<dbReference type="PANTHER" id="PTHR33693:SF9">
    <property type="entry name" value="TYPE-4 URACIL-DNA GLYCOSYLASE"/>
    <property type="match status" value="1"/>
</dbReference>
<dbReference type="EMBL" id="JBHSPH010000008">
    <property type="protein sequence ID" value="MFC5864176.1"/>
    <property type="molecule type" value="Genomic_DNA"/>
</dbReference>
<keyword evidence="6" id="KW-0411">Iron-sulfur</keyword>
<proteinExistence type="predicted"/>
<keyword evidence="7" id="KW-0234">DNA repair</keyword>
<evidence type="ECO:0000313" key="10">
    <source>
        <dbReference type="Proteomes" id="UP001596091"/>
    </source>
</evidence>
<evidence type="ECO:0000256" key="6">
    <source>
        <dbReference type="ARBA" id="ARBA00023014"/>
    </source>
</evidence>
<gene>
    <name evidence="9" type="ORF">ACFPT7_17855</name>
</gene>
<sequence length="95" mass="10378">MKEIHACRPWLDAELEVARPKLLICLGATAAQSILGSKSRITESHGRLQVVRGLPPVVATLHTSAVLHSRNGEDRKRNTYSLIQGDRIQRAGDAA</sequence>
<feature type="domain" description="Uracil-DNA glycosylase-like" evidence="8">
    <location>
        <begin position="2"/>
        <end position="76"/>
    </location>
</feature>
<evidence type="ECO:0000256" key="7">
    <source>
        <dbReference type="ARBA" id="ARBA00023204"/>
    </source>
</evidence>
<comment type="caution">
    <text evidence="9">The sequence shown here is derived from an EMBL/GenBank/DDBJ whole genome shotgun (WGS) entry which is preliminary data.</text>
</comment>
<dbReference type="Proteomes" id="UP001596091">
    <property type="component" value="Unassembled WGS sequence"/>
</dbReference>
<dbReference type="InterPro" id="IPR051536">
    <property type="entry name" value="UDG_Type-4/5"/>
</dbReference>
<organism evidence="9 10">
    <name type="scientific">Acidicapsa dinghuensis</name>
    <dbReference type="NCBI Taxonomy" id="2218256"/>
    <lineage>
        <taxon>Bacteria</taxon>
        <taxon>Pseudomonadati</taxon>
        <taxon>Acidobacteriota</taxon>
        <taxon>Terriglobia</taxon>
        <taxon>Terriglobales</taxon>
        <taxon>Acidobacteriaceae</taxon>
        <taxon>Acidicapsa</taxon>
    </lineage>
</organism>
<evidence type="ECO:0000256" key="2">
    <source>
        <dbReference type="ARBA" id="ARBA00022723"/>
    </source>
</evidence>
<evidence type="ECO:0000313" key="9">
    <source>
        <dbReference type="EMBL" id="MFC5864176.1"/>
    </source>
</evidence>
<keyword evidence="10" id="KW-1185">Reference proteome</keyword>
<protein>
    <submittedName>
        <fullName evidence="9">Uracil-DNA glycosylase family protein</fullName>
    </submittedName>
</protein>
<dbReference type="InterPro" id="IPR036895">
    <property type="entry name" value="Uracil-DNA_glycosylase-like_sf"/>
</dbReference>
<dbReference type="Gene3D" id="3.40.470.10">
    <property type="entry name" value="Uracil-DNA glycosylase-like domain"/>
    <property type="match status" value="1"/>
</dbReference>
<keyword evidence="3" id="KW-0227">DNA damage</keyword>
<keyword evidence="5" id="KW-0408">Iron</keyword>
<reference evidence="10" key="1">
    <citation type="journal article" date="2019" name="Int. J. Syst. Evol. Microbiol.">
        <title>The Global Catalogue of Microorganisms (GCM) 10K type strain sequencing project: providing services to taxonomists for standard genome sequencing and annotation.</title>
        <authorList>
            <consortium name="The Broad Institute Genomics Platform"/>
            <consortium name="The Broad Institute Genome Sequencing Center for Infectious Disease"/>
            <person name="Wu L."/>
            <person name="Ma J."/>
        </authorList>
    </citation>
    <scope>NUCLEOTIDE SEQUENCE [LARGE SCALE GENOMIC DNA]</scope>
    <source>
        <strain evidence="10">JCM 4087</strain>
    </source>
</reference>
<dbReference type="Pfam" id="PF03167">
    <property type="entry name" value="UDG"/>
    <property type="match status" value="1"/>
</dbReference>
<evidence type="ECO:0000256" key="3">
    <source>
        <dbReference type="ARBA" id="ARBA00022763"/>
    </source>
</evidence>
<dbReference type="SUPFAM" id="SSF52141">
    <property type="entry name" value="Uracil-DNA glycosylase-like"/>
    <property type="match status" value="1"/>
</dbReference>
<dbReference type="InterPro" id="IPR005122">
    <property type="entry name" value="Uracil-DNA_glycosylase-like"/>
</dbReference>
<dbReference type="RefSeq" id="WP_263340683.1">
    <property type="nucleotide sequence ID" value="NZ_JBHSPH010000008.1"/>
</dbReference>
<name>A0ABW1EIS1_9BACT</name>
<evidence type="ECO:0000256" key="5">
    <source>
        <dbReference type="ARBA" id="ARBA00023004"/>
    </source>
</evidence>
<keyword evidence="2" id="KW-0479">Metal-binding</keyword>
<evidence type="ECO:0000259" key="8">
    <source>
        <dbReference type="Pfam" id="PF03167"/>
    </source>
</evidence>
<evidence type="ECO:0000256" key="1">
    <source>
        <dbReference type="ARBA" id="ARBA00022485"/>
    </source>
</evidence>
<evidence type="ECO:0000256" key="4">
    <source>
        <dbReference type="ARBA" id="ARBA00022801"/>
    </source>
</evidence>
<accession>A0ABW1EIS1</accession>
<keyword evidence="4" id="KW-0378">Hydrolase</keyword>
<dbReference type="PANTHER" id="PTHR33693">
    <property type="entry name" value="TYPE-5 URACIL-DNA GLYCOSYLASE"/>
    <property type="match status" value="1"/>
</dbReference>